<dbReference type="PROSITE" id="PS51318">
    <property type="entry name" value="TAT"/>
    <property type="match status" value="1"/>
</dbReference>
<name>A0ABV0G7W9_9BURK</name>
<evidence type="ECO:0000313" key="4">
    <source>
        <dbReference type="Proteomes" id="UP001462640"/>
    </source>
</evidence>
<dbReference type="PANTHER" id="PTHR38834">
    <property type="entry name" value="PERIPLASMIC SUBSTRATE BINDING PROTEIN FAMILY 3"/>
    <property type="match status" value="1"/>
</dbReference>
<sequence length="260" mass="28737">MSAHDPSSSRRQCLQALLAAGTLAAPAWAATSPLGLDQLQGYANPLPPLSFEEGGRVQGLFADLFREMAAQLGLPASVEIQPFLRLQQSAMLGPGMVAFPLVRLPEREEMYLWIGPVLRRRVMLYRLAQRSELEFQGWSRLGKAQVVVNKGTATHRKLLEDFHVPPAQLQVSANYTTALRMLVAGRAEYLAMNELAAAWAARQLGLPSDLLRPVQELDGEGAYWFGVVPAARALAQQLQEALEQLRRQGRVDALRRQYGV</sequence>
<dbReference type="PANTHER" id="PTHR38834:SF3">
    <property type="entry name" value="SOLUTE-BINDING PROTEIN FAMILY 3_N-TERMINAL DOMAIN-CONTAINING PROTEIN"/>
    <property type="match status" value="1"/>
</dbReference>
<evidence type="ECO:0000259" key="2">
    <source>
        <dbReference type="SMART" id="SM00062"/>
    </source>
</evidence>
<feature type="chain" id="PRO_5046513668" evidence="1">
    <location>
        <begin position="30"/>
        <end position="260"/>
    </location>
</feature>
<dbReference type="RefSeq" id="WP_347604376.1">
    <property type="nucleotide sequence ID" value="NZ_JBDPZC010000001.1"/>
</dbReference>
<dbReference type="InterPro" id="IPR006311">
    <property type="entry name" value="TAT_signal"/>
</dbReference>
<gene>
    <name evidence="3" type="ORF">ABDJ40_00010</name>
</gene>
<dbReference type="Proteomes" id="UP001462640">
    <property type="component" value="Unassembled WGS sequence"/>
</dbReference>
<keyword evidence="1" id="KW-0732">Signal</keyword>
<dbReference type="Gene3D" id="3.40.190.10">
    <property type="entry name" value="Periplasmic binding protein-like II"/>
    <property type="match status" value="2"/>
</dbReference>
<dbReference type="EMBL" id="JBDPZC010000001">
    <property type="protein sequence ID" value="MEO3711142.1"/>
    <property type="molecule type" value="Genomic_DNA"/>
</dbReference>
<accession>A0ABV0G7W9</accession>
<dbReference type="InterPro" id="IPR001638">
    <property type="entry name" value="Solute-binding_3/MltF_N"/>
</dbReference>
<protein>
    <submittedName>
        <fullName evidence="3">Transporter substrate-binding domain-containing protein</fullName>
    </submittedName>
</protein>
<organism evidence="3 4">
    <name type="scientific">Roseateles flavus</name>
    <dbReference type="NCBI Taxonomy" id="3149041"/>
    <lineage>
        <taxon>Bacteria</taxon>
        <taxon>Pseudomonadati</taxon>
        <taxon>Pseudomonadota</taxon>
        <taxon>Betaproteobacteria</taxon>
        <taxon>Burkholderiales</taxon>
        <taxon>Sphaerotilaceae</taxon>
        <taxon>Roseateles</taxon>
    </lineage>
</organism>
<reference evidence="3 4" key="1">
    <citation type="submission" date="2024-05" db="EMBL/GenBank/DDBJ databases">
        <title>Roseateles sp. 2.12 16S ribosomal RNA gene Genome sequencing and assembly.</title>
        <authorList>
            <person name="Woo H."/>
        </authorList>
    </citation>
    <scope>NUCLEOTIDE SEQUENCE [LARGE SCALE GENOMIC DNA]</scope>
    <source>
        <strain evidence="3 4">2.12</strain>
    </source>
</reference>
<comment type="caution">
    <text evidence="3">The sequence shown here is derived from an EMBL/GenBank/DDBJ whole genome shotgun (WGS) entry which is preliminary data.</text>
</comment>
<feature type="domain" description="Solute-binding protein family 3/N-terminal" evidence="2">
    <location>
        <begin position="38"/>
        <end position="260"/>
    </location>
</feature>
<dbReference type="SMART" id="SM00062">
    <property type="entry name" value="PBPb"/>
    <property type="match status" value="1"/>
</dbReference>
<dbReference type="SUPFAM" id="SSF53850">
    <property type="entry name" value="Periplasmic binding protein-like II"/>
    <property type="match status" value="1"/>
</dbReference>
<evidence type="ECO:0000256" key="1">
    <source>
        <dbReference type="SAM" id="SignalP"/>
    </source>
</evidence>
<keyword evidence="4" id="KW-1185">Reference proteome</keyword>
<proteinExistence type="predicted"/>
<evidence type="ECO:0000313" key="3">
    <source>
        <dbReference type="EMBL" id="MEO3711142.1"/>
    </source>
</evidence>
<feature type="signal peptide" evidence="1">
    <location>
        <begin position="1"/>
        <end position="29"/>
    </location>
</feature>
<dbReference type="Pfam" id="PF00497">
    <property type="entry name" value="SBP_bac_3"/>
    <property type="match status" value="1"/>
</dbReference>